<dbReference type="InterPro" id="IPR036597">
    <property type="entry name" value="Fido-like_dom_sf"/>
</dbReference>
<dbReference type="Proteomes" id="UP000823865">
    <property type="component" value="Unassembled WGS sequence"/>
</dbReference>
<name>A0A9E2P148_9BACT</name>
<organism evidence="4 5">
    <name type="scientific">Candidatus Paraprevotella stercoravium</name>
    <dbReference type="NCBI Taxonomy" id="2838725"/>
    <lineage>
        <taxon>Bacteria</taxon>
        <taxon>Pseudomonadati</taxon>
        <taxon>Bacteroidota</taxon>
        <taxon>Bacteroidia</taxon>
        <taxon>Bacteroidales</taxon>
        <taxon>Prevotellaceae</taxon>
        <taxon>Paraprevotella</taxon>
    </lineage>
</organism>
<dbReference type="PANTHER" id="PTHR13504">
    <property type="entry name" value="FIDO DOMAIN-CONTAINING PROTEIN DDB_G0283145"/>
    <property type="match status" value="1"/>
</dbReference>
<feature type="binding site" evidence="2">
    <location>
        <begin position="209"/>
        <end position="216"/>
    </location>
    <ligand>
        <name>ATP</name>
        <dbReference type="ChEBI" id="CHEBI:30616"/>
    </ligand>
</feature>
<dbReference type="EMBL" id="JAHLFU010000152">
    <property type="protein sequence ID" value="MBU3853594.1"/>
    <property type="molecule type" value="Genomic_DNA"/>
</dbReference>
<dbReference type="Pfam" id="PF02661">
    <property type="entry name" value="Fic"/>
    <property type="match status" value="1"/>
</dbReference>
<dbReference type="Gene3D" id="1.10.3290.10">
    <property type="entry name" value="Fido-like domain"/>
    <property type="match status" value="1"/>
</dbReference>
<accession>A0A9E2P148</accession>
<comment type="caution">
    <text evidence="4">The sequence shown here is derived from an EMBL/GenBank/DDBJ whole genome shotgun (WGS) entry which is preliminary data.</text>
</comment>
<evidence type="ECO:0000313" key="5">
    <source>
        <dbReference type="Proteomes" id="UP000823865"/>
    </source>
</evidence>
<dbReference type="InterPro" id="IPR040198">
    <property type="entry name" value="Fido_containing"/>
</dbReference>
<evidence type="ECO:0000259" key="3">
    <source>
        <dbReference type="PROSITE" id="PS51459"/>
    </source>
</evidence>
<dbReference type="PROSITE" id="PS51459">
    <property type="entry name" value="FIDO"/>
    <property type="match status" value="1"/>
</dbReference>
<feature type="active site" evidence="1">
    <location>
        <position position="205"/>
    </location>
</feature>
<dbReference type="PANTHER" id="PTHR13504:SF38">
    <property type="entry name" value="FIDO DOMAIN-CONTAINING PROTEIN"/>
    <property type="match status" value="1"/>
</dbReference>
<feature type="binding site" evidence="2">
    <location>
        <begin position="247"/>
        <end position="248"/>
    </location>
    <ligand>
        <name>ATP</name>
        <dbReference type="ChEBI" id="CHEBI:30616"/>
    </ligand>
</feature>
<sequence length="286" mass="32620">MGKYRKNLSGELAFRSFVPDPLSEVCLDHEAVLDALISEAAQAVRELNASAEQLSEEQIRALLRKESEASCQLVWGVPPSLYGFLTADTDSGQEWKKDAVNLNEASVYALEELDKLPLSGRLLRNAHYLMCRSERYEKKYPGEFRISPVWIGRKNEGLQQALFVPPVEEDLTESFAELEHYIHYGETEHVLVRAALIHYQFEAIHPFLDANGRAGRLLNLLFLMDQGVLRQPVLQFSDILRRQPVAYYRRLQHVHDTGAYEPWVVFFLTALRDAACATCRQIAAEK</sequence>
<reference evidence="4" key="2">
    <citation type="submission" date="2021-04" db="EMBL/GenBank/DDBJ databases">
        <authorList>
            <person name="Gilroy R."/>
        </authorList>
    </citation>
    <scope>NUCLEOTIDE SEQUENCE</scope>
    <source>
        <strain evidence="4">G3-2149</strain>
    </source>
</reference>
<dbReference type="SUPFAM" id="SSF140931">
    <property type="entry name" value="Fic-like"/>
    <property type="match status" value="1"/>
</dbReference>
<evidence type="ECO:0000256" key="2">
    <source>
        <dbReference type="PIRSR" id="PIRSR640198-2"/>
    </source>
</evidence>
<evidence type="ECO:0000313" key="4">
    <source>
        <dbReference type="EMBL" id="MBU3853594.1"/>
    </source>
</evidence>
<keyword evidence="2" id="KW-0547">Nucleotide-binding</keyword>
<feature type="domain" description="Fido" evidence="3">
    <location>
        <begin position="118"/>
        <end position="269"/>
    </location>
</feature>
<proteinExistence type="predicted"/>
<dbReference type="AlphaFoldDB" id="A0A9E2P148"/>
<gene>
    <name evidence="4" type="ORF">H9789_07245</name>
</gene>
<dbReference type="InterPro" id="IPR003812">
    <property type="entry name" value="Fido"/>
</dbReference>
<reference evidence="4" key="1">
    <citation type="journal article" date="2021" name="PeerJ">
        <title>Extensive microbial diversity within the chicken gut microbiome revealed by metagenomics and culture.</title>
        <authorList>
            <person name="Gilroy R."/>
            <person name="Ravi A."/>
            <person name="Getino M."/>
            <person name="Pursley I."/>
            <person name="Horton D.L."/>
            <person name="Alikhan N.F."/>
            <person name="Baker D."/>
            <person name="Gharbi K."/>
            <person name="Hall N."/>
            <person name="Watson M."/>
            <person name="Adriaenssens E.M."/>
            <person name="Foster-Nyarko E."/>
            <person name="Jarju S."/>
            <person name="Secka A."/>
            <person name="Antonio M."/>
            <person name="Oren A."/>
            <person name="Chaudhuri R.R."/>
            <person name="La Ragione R."/>
            <person name="Hildebrand F."/>
            <person name="Pallen M.J."/>
        </authorList>
    </citation>
    <scope>NUCLEOTIDE SEQUENCE</scope>
    <source>
        <strain evidence="4">G3-2149</strain>
    </source>
</reference>
<evidence type="ECO:0000256" key="1">
    <source>
        <dbReference type="PIRSR" id="PIRSR640198-1"/>
    </source>
</evidence>
<protein>
    <submittedName>
        <fullName evidence="4">Fic family protein</fullName>
    </submittedName>
</protein>
<keyword evidence="2" id="KW-0067">ATP-binding</keyword>
<dbReference type="GO" id="GO:0005524">
    <property type="term" value="F:ATP binding"/>
    <property type="evidence" value="ECO:0007669"/>
    <property type="project" value="UniProtKB-KW"/>
</dbReference>